<dbReference type="Gene3D" id="3.90.230.10">
    <property type="entry name" value="Creatinase/methionine aminopeptidase superfamily"/>
    <property type="match status" value="1"/>
</dbReference>
<dbReference type="Pfam" id="PF00557">
    <property type="entry name" value="Peptidase_M24"/>
    <property type="match status" value="1"/>
</dbReference>
<keyword evidence="1 3" id="KW-0479">Metal-binding</keyword>
<dbReference type="SUPFAM" id="SSF53092">
    <property type="entry name" value="Creatinase/prolidase N-terminal domain"/>
    <property type="match status" value="1"/>
</dbReference>
<evidence type="ECO:0000256" key="1">
    <source>
        <dbReference type="ARBA" id="ARBA00022723"/>
    </source>
</evidence>
<reference evidence="6 7" key="1">
    <citation type="journal article" date="2019" name="Environ. Microbiol.">
        <title>Genomics insights into ecotype formation of ammonia-oxidizing archaea in the deep ocean.</title>
        <authorList>
            <person name="Wang Y."/>
            <person name="Huang J.M."/>
            <person name="Cui G.J."/>
            <person name="Nunoura T."/>
            <person name="Takaki Y."/>
            <person name="Li W.L."/>
            <person name="Li J."/>
            <person name="Gao Z.M."/>
            <person name="Takai K."/>
            <person name="Zhang A.Q."/>
            <person name="Stepanauskas R."/>
        </authorList>
    </citation>
    <scope>NUCLEOTIDE SEQUENCE [LARGE SCALE GENOMIC DNA]</scope>
    <source>
        <strain evidence="6 7">G13</strain>
    </source>
</reference>
<gene>
    <name evidence="6" type="ORF">HX827_00325</name>
</gene>
<dbReference type="InterPro" id="IPR001131">
    <property type="entry name" value="Peptidase_M24B_aminopep-P_CS"/>
</dbReference>
<dbReference type="PANTHER" id="PTHR46112:SF9">
    <property type="entry name" value="XAA-PRO AMINOPEPTIDASE"/>
    <property type="match status" value="1"/>
</dbReference>
<dbReference type="InterPro" id="IPR050659">
    <property type="entry name" value="Peptidase_M24B"/>
</dbReference>
<sequence length="352" mass="39168">MNTRRKRLEKFCNAISCDTLVTFEPENLFYLTGFWGEAVGILEGGKTTIIAPELEAQRAKEDSVNCNVITSQRGGLVSTLASTIKKKKICTDCQNYSVMQSLKKSIPKLKQSSIPFYNARIIKDSEEIRILKKASSVIDEMFELCAQTIKKGRKESELQTILMAFANANDLFDTGYRSTLNPLIIASGTNSSLPHAQVTKRKFADGDMITVDLTLRYKGYVSDATRTFGLGSISKESRTVYEIVKESQKVGLKAVKPQKTCASVDHACRKIIEEYNYGPHFIHSTGHGIGLDVHENPNISAKNKEKLKKGMAITVEPGIYIPKKFGVRIEDSLIVKDSASVMHKFTKDLIVI</sequence>
<dbReference type="GO" id="GO:0046872">
    <property type="term" value="F:metal ion binding"/>
    <property type="evidence" value="ECO:0007669"/>
    <property type="project" value="UniProtKB-KW"/>
</dbReference>
<evidence type="ECO:0000259" key="5">
    <source>
        <dbReference type="Pfam" id="PF01321"/>
    </source>
</evidence>
<evidence type="ECO:0000256" key="2">
    <source>
        <dbReference type="ARBA" id="ARBA00022801"/>
    </source>
</evidence>
<organism evidence="6 7">
    <name type="scientific">Marine Group I thaumarchaeote</name>
    <dbReference type="NCBI Taxonomy" id="2511932"/>
    <lineage>
        <taxon>Archaea</taxon>
        <taxon>Nitrososphaerota</taxon>
        <taxon>Marine Group I</taxon>
    </lineage>
</organism>
<dbReference type="Pfam" id="PF01321">
    <property type="entry name" value="Creatinase_N"/>
    <property type="match status" value="1"/>
</dbReference>
<dbReference type="InterPro" id="IPR029149">
    <property type="entry name" value="Creatin/AminoP/Spt16_N"/>
</dbReference>
<dbReference type="PANTHER" id="PTHR46112">
    <property type="entry name" value="AMINOPEPTIDASE"/>
    <property type="match status" value="1"/>
</dbReference>
<dbReference type="SUPFAM" id="SSF55920">
    <property type="entry name" value="Creatinase/aminopeptidase"/>
    <property type="match status" value="1"/>
</dbReference>
<comment type="similarity">
    <text evidence="3">Belongs to the peptidase M24B family.</text>
</comment>
<accession>A0A7K4NS80</accession>
<dbReference type="InterPro" id="IPR000587">
    <property type="entry name" value="Creatinase_N"/>
</dbReference>
<evidence type="ECO:0000313" key="6">
    <source>
        <dbReference type="EMBL" id="NWK05777.1"/>
    </source>
</evidence>
<evidence type="ECO:0000313" key="7">
    <source>
        <dbReference type="Proteomes" id="UP000534207"/>
    </source>
</evidence>
<dbReference type="EMBL" id="JACASW010000001">
    <property type="protein sequence ID" value="NWK05777.1"/>
    <property type="molecule type" value="Genomic_DNA"/>
</dbReference>
<name>A0A7K4NS80_9ARCH</name>
<proteinExistence type="inferred from homology"/>
<protein>
    <submittedName>
        <fullName evidence="6">M24 family metallopeptidase</fullName>
    </submittedName>
</protein>
<dbReference type="InterPro" id="IPR000994">
    <property type="entry name" value="Pept_M24"/>
</dbReference>
<feature type="domain" description="Creatinase N-terminal" evidence="5">
    <location>
        <begin position="4"/>
        <end position="122"/>
    </location>
</feature>
<dbReference type="Proteomes" id="UP000534207">
    <property type="component" value="Unassembled WGS sequence"/>
</dbReference>
<dbReference type="AlphaFoldDB" id="A0A7K4NS80"/>
<dbReference type="Gene3D" id="3.40.350.10">
    <property type="entry name" value="Creatinase/prolidase N-terminal domain"/>
    <property type="match status" value="1"/>
</dbReference>
<dbReference type="PROSITE" id="PS00491">
    <property type="entry name" value="PROLINE_PEPTIDASE"/>
    <property type="match status" value="1"/>
</dbReference>
<evidence type="ECO:0000259" key="4">
    <source>
        <dbReference type="Pfam" id="PF00557"/>
    </source>
</evidence>
<evidence type="ECO:0000256" key="3">
    <source>
        <dbReference type="RuleBase" id="RU000590"/>
    </source>
</evidence>
<comment type="caution">
    <text evidence="6">The sequence shown here is derived from an EMBL/GenBank/DDBJ whole genome shotgun (WGS) entry which is preliminary data.</text>
</comment>
<dbReference type="GO" id="GO:0016787">
    <property type="term" value="F:hydrolase activity"/>
    <property type="evidence" value="ECO:0007669"/>
    <property type="project" value="UniProtKB-KW"/>
</dbReference>
<feature type="domain" description="Peptidase M24" evidence="4">
    <location>
        <begin position="130"/>
        <end position="336"/>
    </location>
</feature>
<keyword evidence="2" id="KW-0378">Hydrolase</keyword>
<dbReference type="InterPro" id="IPR036005">
    <property type="entry name" value="Creatinase/aminopeptidase-like"/>
</dbReference>